<dbReference type="Gene3D" id="1.25.40.10">
    <property type="entry name" value="Tetratricopeptide repeat domain"/>
    <property type="match status" value="1"/>
</dbReference>
<proteinExistence type="predicted"/>
<dbReference type="AlphaFoldDB" id="A0A0B0NUX8"/>
<name>A0A0B0NUX8_GOSAR</name>
<evidence type="ECO:0000313" key="3">
    <source>
        <dbReference type="EMBL" id="KHG14866.1"/>
    </source>
</evidence>
<protein>
    <submittedName>
        <fullName evidence="3">Pentatricopeptide repeat-containing-like protein</fullName>
    </submittedName>
</protein>
<dbReference type="NCBIfam" id="TIGR00756">
    <property type="entry name" value="PPR"/>
    <property type="match status" value="1"/>
</dbReference>
<dbReference type="Proteomes" id="UP000032142">
    <property type="component" value="Unassembled WGS sequence"/>
</dbReference>
<dbReference type="PROSITE" id="PS51375">
    <property type="entry name" value="PPR"/>
    <property type="match status" value="1"/>
</dbReference>
<organism evidence="3 4">
    <name type="scientific">Gossypium arboreum</name>
    <name type="common">Tree cotton</name>
    <name type="synonym">Gossypium nanking</name>
    <dbReference type="NCBI Taxonomy" id="29729"/>
    <lineage>
        <taxon>Eukaryota</taxon>
        <taxon>Viridiplantae</taxon>
        <taxon>Streptophyta</taxon>
        <taxon>Embryophyta</taxon>
        <taxon>Tracheophyta</taxon>
        <taxon>Spermatophyta</taxon>
        <taxon>Magnoliopsida</taxon>
        <taxon>eudicotyledons</taxon>
        <taxon>Gunneridae</taxon>
        <taxon>Pentapetalae</taxon>
        <taxon>rosids</taxon>
        <taxon>malvids</taxon>
        <taxon>Malvales</taxon>
        <taxon>Malvaceae</taxon>
        <taxon>Malvoideae</taxon>
        <taxon>Gossypium</taxon>
    </lineage>
</organism>
<gene>
    <name evidence="3" type="ORF">F383_09564</name>
</gene>
<evidence type="ECO:0000256" key="2">
    <source>
        <dbReference type="PROSITE-ProRule" id="PRU00708"/>
    </source>
</evidence>
<dbReference type="EMBL" id="KN402458">
    <property type="protein sequence ID" value="KHG14866.1"/>
    <property type="molecule type" value="Genomic_DNA"/>
</dbReference>
<sequence length="37" mass="4210">MRERNPVTWACLILGYNQNGMPNNAREVCEEIISMGV</sequence>
<keyword evidence="4" id="KW-1185">Reference proteome</keyword>
<accession>A0A0B0NUX8</accession>
<keyword evidence="1" id="KW-0677">Repeat</keyword>
<dbReference type="Pfam" id="PF01535">
    <property type="entry name" value="PPR"/>
    <property type="match status" value="1"/>
</dbReference>
<feature type="repeat" description="PPR" evidence="2">
    <location>
        <begin position="5"/>
        <end position="37"/>
    </location>
</feature>
<evidence type="ECO:0000256" key="1">
    <source>
        <dbReference type="ARBA" id="ARBA00022737"/>
    </source>
</evidence>
<dbReference type="InterPro" id="IPR011990">
    <property type="entry name" value="TPR-like_helical_dom_sf"/>
</dbReference>
<dbReference type="InterPro" id="IPR002885">
    <property type="entry name" value="PPR_rpt"/>
</dbReference>
<reference evidence="4" key="1">
    <citation type="submission" date="2014-09" db="EMBL/GenBank/DDBJ databases">
        <authorList>
            <person name="Mudge J."/>
            <person name="Ramaraj T."/>
            <person name="Lindquist I.E."/>
            <person name="Bharti A.K."/>
            <person name="Sundararajan A."/>
            <person name="Cameron C.T."/>
            <person name="Woodward J.E."/>
            <person name="May G.D."/>
            <person name="Brubaker C."/>
            <person name="Broadhvest J."/>
            <person name="Wilkins T.A."/>
        </authorList>
    </citation>
    <scope>NUCLEOTIDE SEQUENCE</scope>
    <source>
        <strain evidence="4">cv. AKA8401</strain>
    </source>
</reference>
<evidence type="ECO:0000313" key="4">
    <source>
        <dbReference type="Proteomes" id="UP000032142"/>
    </source>
</evidence>